<dbReference type="EMBL" id="JARKIB010000433">
    <property type="protein sequence ID" value="KAJ7708525.1"/>
    <property type="molecule type" value="Genomic_DNA"/>
</dbReference>
<protein>
    <recommendedName>
        <fullName evidence="2">Protein kinase domain-containing protein</fullName>
    </recommendedName>
</protein>
<comment type="caution">
    <text evidence="3">The sequence shown here is derived from an EMBL/GenBank/DDBJ whole genome shotgun (WGS) entry which is preliminary data.</text>
</comment>
<dbReference type="GO" id="GO:0005524">
    <property type="term" value="F:ATP binding"/>
    <property type="evidence" value="ECO:0007669"/>
    <property type="project" value="InterPro"/>
</dbReference>
<evidence type="ECO:0000313" key="3">
    <source>
        <dbReference type="EMBL" id="KAJ7708525.1"/>
    </source>
</evidence>
<accession>A0AAD7GZQ5</accession>
<dbReference type="GO" id="GO:0004672">
    <property type="term" value="F:protein kinase activity"/>
    <property type="evidence" value="ECO:0007669"/>
    <property type="project" value="InterPro"/>
</dbReference>
<evidence type="ECO:0000259" key="2">
    <source>
        <dbReference type="PROSITE" id="PS50011"/>
    </source>
</evidence>
<dbReference type="InterPro" id="IPR008266">
    <property type="entry name" value="Tyr_kinase_AS"/>
</dbReference>
<sequence>MLEFNGNEALADYENEANAGRTRWQSHLLPGRCFPIPVSDSTKPVTTSPVLEELLKTQTEDTDRTLSSVSATGVIGSLSTETRNELREKNIDYCNLHFPGHVVRSELNIVLERLGSADLVGKFEALKSSAQRQVTESFKRNVLDGFADESKVDKVSADRRYPENRYWLSYLADAATDSSTPAQLAVDFFPSPNEYMPCSTHHGYKKRRKYDAVLRPVAAECSTILNVLLNVEYTATDPPQVDYNPLVGRSSNGKAKLQQSITNANDLMTFQPTRLFIPTFSFFGKQTTAKLFLSILSHDRLEFAVLDECFSTANLPAVAALLHLFRTCSLYQVGYNPLFTYSFFSSFPHYAAGDVVPVSVSIPGFPQPIILDGKRLSRVRPTPFGRSTLVLAGELVDDVERKHVVVKLSFISEHRQWRERVVVDALHAHAHASPPLYAPPLLASFAAVGSPAPDTLGTGRRNTNAPRGFTARHLEVMVFQSRHDGLKLEDLDPEQLLDAAEQLFKAILDAFRRKILHRDISINNILFAPPQLILIDWELGRQFTEAAEGTFIGTRDTMSVAGLYGLRPLPHDDIESAVYVLLKVITQGFDPPPNLAADWAKQLASFRWDMLTKPEDLAVNRNAMWFQGTYRVQQVLKYFRNNGEEPFARLLEGLLSLPLPAKRWEDDEDRKGLNPADYHAILQDLGCLVHDAVNVVRSVRTPGYRSRSRDQEGQRGAIGNRDPHWDARSGRERGGGRGSGGEVRRRRSRSRSPGWERERG</sequence>
<dbReference type="InterPro" id="IPR040976">
    <property type="entry name" value="Pkinase_fungal"/>
</dbReference>
<dbReference type="InterPro" id="IPR011009">
    <property type="entry name" value="Kinase-like_dom_sf"/>
</dbReference>
<dbReference type="PROSITE" id="PS50011">
    <property type="entry name" value="PROTEIN_KINASE_DOM"/>
    <property type="match status" value="1"/>
</dbReference>
<dbReference type="InterPro" id="IPR000719">
    <property type="entry name" value="Prot_kinase_dom"/>
</dbReference>
<reference evidence="3" key="1">
    <citation type="submission" date="2023-03" db="EMBL/GenBank/DDBJ databases">
        <title>Massive genome expansion in bonnet fungi (Mycena s.s.) driven by repeated elements and novel gene families across ecological guilds.</title>
        <authorList>
            <consortium name="Lawrence Berkeley National Laboratory"/>
            <person name="Harder C.B."/>
            <person name="Miyauchi S."/>
            <person name="Viragh M."/>
            <person name="Kuo A."/>
            <person name="Thoen E."/>
            <person name="Andreopoulos B."/>
            <person name="Lu D."/>
            <person name="Skrede I."/>
            <person name="Drula E."/>
            <person name="Henrissat B."/>
            <person name="Morin E."/>
            <person name="Kohler A."/>
            <person name="Barry K."/>
            <person name="LaButti K."/>
            <person name="Morin E."/>
            <person name="Salamov A."/>
            <person name="Lipzen A."/>
            <person name="Mereny Z."/>
            <person name="Hegedus B."/>
            <person name="Baldrian P."/>
            <person name="Stursova M."/>
            <person name="Weitz H."/>
            <person name="Taylor A."/>
            <person name="Grigoriev I.V."/>
            <person name="Nagy L.G."/>
            <person name="Martin F."/>
            <person name="Kauserud H."/>
        </authorList>
    </citation>
    <scope>NUCLEOTIDE SEQUENCE</scope>
    <source>
        <strain evidence="3">CBHHK182m</strain>
    </source>
</reference>
<dbReference type="Gene3D" id="1.10.510.10">
    <property type="entry name" value="Transferase(Phosphotransferase) domain 1"/>
    <property type="match status" value="1"/>
</dbReference>
<dbReference type="PROSITE" id="PS00109">
    <property type="entry name" value="PROTEIN_KINASE_TYR"/>
    <property type="match status" value="1"/>
</dbReference>
<feature type="region of interest" description="Disordered" evidence="1">
    <location>
        <begin position="702"/>
        <end position="760"/>
    </location>
</feature>
<proteinExistence type="predicted"/>
<dbReference type="SUPFAM" id="SSF56112">
    <property type="entry name" value="Protein kinase-like (PK-like)"/>
    <property type="match status" value="2"/>
</dbReference>
<dbReference type="Proteomes" id="UP001215598">
    <property type="component" value="Unassembled WGS sequence"/>
</dbReference>
<name>A0AAD7GZQ5_9AGAR</name>
<dbReference type="AlphaFoldDB" id="A0AAD7GZQ5"/>
<feature type="compositionally biased region" description="Basic and acidic residues" evidence="1">
    <location>
        <begin position="721"/>
        <end position="735"/>
    </location>
</feature>
<dbReference type="Pfam" id="PF17667">
    <property type="entry name" value="Pkinase_fungal"/>
    <property type="match status" value="1"/>
</dbReference>
<feature type="domain" description="Protein kinase" evidence="2">
    <location>
        <begin position="376"/>
        <end position="682"/>
    </location>
</feature>
<gene>
    <name evidence="3" type="ORF">B0H16DRAFT_1632676</name>
</gene>
<evidence type="ECO:0000256" key="1">
    <source>
        <dbReference type="SAM" id="MobiDB-lite"/>
    </source>
</evidence>
<organism evidence="3 4">
    <name type="scientific">Mycena metata</name>
    <dbReference type="NCBI Taxonomy" id="1033252"/>
    <lineage>
        <taxon>Eukaryota</taxon>
        <taxon>Fungi</taxon>
        <taxon>Dikarya</taxon>
        <taxon>Basidiomycota</taxon>
        <taxon>Agaricomycotina</taxon>
        <taxon>Agaricomycetes</taxon>
        <taxon>Agaricomycetidae</taxon>
        <taxon>Agaricales</taxon>
        <taxon>Marasmiineae</taxon>
        <taxon>Mycenaceae</taxon>
        <taxon>Mycena</taxon>
    </lineage>
</organism>
<keyword evidence="4" id="KW-1185">Reference proteome</keyword>
<evidence type="ECO:0000313" key="4">
    <source>
        <dbReference type="Proteomes" id="UP001215598"/>
    </source>
</evidence>